<comment type="caution">
    <text evidence="1">The sequence shown here is derived from an EMBL/GenBank/DDBJ whole genome shotgun (WGS) entry which is preliminary data.</text>
</comment>
<evidence type="ECO:0000313" key="1">
    <source>
        <dbReference type="EMBL" id="OHU94995.1"/>
    </source>
</evidence>
<organism evidence="1 2">
    <name type="scientific">Pseudoalteromonas byunsanensis</name>
    <dbReference type="NCBI Taxonomy" id="327939"/>
    <lineage>
        <taxon>Bacteria</taxon>
        <taxon>Pseudomonadati</taxon>
        <taxon>Pseudomonadota</taxon>
        <taxon>Gammaproteobacteria</taxon>
        <taxon>Alteromonadales</taxon>
        <taxon>Pseudoalteromonadaceae</taxon>
        <taxon>Pseudoalteromonas</taxon>
    </lineage>
</organism>
<reference evidence="1 2" key="1">
    <citation type="submission" date="2016-10" db="EMBL/GenBank/DDBJ databases">
        <title>Pseudoalteromonas amylolytica sp. nov., isolated from the surface seawater.</title>
        <authorList>
            <person name="Wu Y.-H."/>
            <person name="Cheng H."/>
            <person name="Jin X.-B."/>
            <person name="Wang C.-S."/>
            <person name="Xu X.-W."/>
        </authorList>
    </citation>
    <scope>NUCLEOTIDE SEQUENCE [LARGE SCALE GENOMIC DNA]</scope>
    <source>
        <strain evidence="1 2">JCM 12483</strain>
    </source>
</reference>
<keyword evidence="2" id="KW-1185">Reference proteome</keyword>
<gene>
    <name evidence="1" type="ORF">BIW53_13340</name>
</gene>
<name>A0A1S1N5Q2_9GAMM</name>
<sequence>MKPTQLQVILHLEEVGQGGNTGDGQYNYQYFLQTGAEPQPLPSPLDLDKVTDILVTLQANPRFTISSVSQRMTANVPEQFDLSSQSNTQVVLEDIDSAQGDFYFAIWCQDAGNPKVNIHCDPQVENTAVPPQISC</sequence>
<dbReference type="Proteomes" id="UP000180253">
    <property type="component" value="Unassembled WGS sequence"/>
</dbReference>
<proteinExistence type="predicted"/>
<protein>
    <submittedName>
        <fullName evidence="1">Uncharacterized protein</fullName>
    </submittedName>
</protein>
<dbReference type="AlphaFoldDB" id="A0A1S1N5Q2"/>
<dbReference type="RefSeq" id="WP_070992511.1">
    <property type="nucleotide sequence ID" value="NZ_CBCSHD010000018.1"/>
</dbReference>
<dbReference type="OrthoDB" id="6291682at2"/>
<dbReference type="EMBL" id="MNAN01000032">
    <property type="protein sequence ID" value="OHU94995.1"/>
    <property type="molecule type" value="Genomic_DNA"/>
</dbReference>
<evidence type="ECO:0000313" key="2">
    <source>
        <dbReference type="Proteomes" id="UP000180253"/>
    </source>
</evidence>
<accession>A0A1S1N5Q2</accession>